<dbReference type="PANTHER" id="PTHR28288">
    <property type="entry name" value="PROTEASE B INHIBITOR 2"/>
    <property type="match status" value="1"/>
</dbReference>
<dbReference type="GO" id="GO:0004866">
    <property type="term" value="F:endopeptidase inhibitor activity"/>
    <property type="evidence" value="ECO:0007669"/>
    <property type="project" value="TreeGrafter"/>
</dbReference>
<comment type="similarity">
    <text evidence="1">Belongs to the protease inhibitor I9 family.</text>
</comment>
<dbReference type="Gene3D" id="3.30.70.80">
    <property type="entry name" value="Peptidase S8 propeptide/proteinase inhibitor I9"/>
    <property type="match status" value="1"/>
</dbReference>
<dbReference type="OrthoDB" id="3888684at2759"/>
<evidence type="ECO:0000313" key="3">
    <source>
        <dbReference type="EMBL" id="QUC16216.1"/>
    </source>
</evidence>
<evidence type="ECO:0008006" key="5">
    <source>
        <dbReference type="Google" id="ProtNLM"/>
    </source>
</evidence>
<sequence length="122" mass="13273">MRLLPYLALVLGTLPPTIAVDQKKSAIIYFDDTVPDSILAEAKSSIVAAGGKITHHYTLIKGFAVIAPEKALETVQAWGTQHSMKETLGEAQNMVLSTATLYLMFVLFRISRHDGKGVGIFL</sequence>
<keyword evidence="2" id="KW-0732">Signal</keyword>
<feature type="signal peptide" evidence="2">
    <location>
        <begin position="1"/>
        <end position="19"/>
    </location>
</feature>
<dbReference type="RefSeq" id="XP_042993889.1">
    <property type="nucleotide sequence ID" value="XM_043137955.1"/>
</dbReference>
<evidence type="ECO:0000313" key="4">
    <source>
        <dbReference type="Proteomes" id="UP000027002"/>
    </source>
</evidence>
<dbReference type="PANTHER" id="PTHR28288:SF1">
    <property type="entry name" value="INHIBITOR I9 DOMAIN-CONTAINING PROTEIN"/>
    <property type="match status" value="1"/>
</dbReference>
<feature type="chain" id="PRO_5034251534" description="Inhibitor I9 domain-containing protein" evidence="2">
    <location>
        <begin position="20"/>
        <end position="122"/>
    </location>
</feature>
<dbReference type="GeneID" id="66061235"/>
<dbReference type="SUPFAM" id="SSF54897">
    <property type="entry name" value="Protease propeptides/inhibitors"/>
    <property type="match status" value="1"/>
</dbReference>
<keyword evidence="4" id="KW-1185">Reference proteome</keyword>
<name>A0A8E5MDH7_USTVR</name>
<evidence type="ECO:0000256" key="2">
    <source>
        <dbReference type="SAM" id="SignalP"/>
    </source>
</evidence>
<dbReference type="AlphaFoldDB" id="A0A8E5MDH7"/>
<dbReference type="KEGG" id="uvi:66061235"/>
<gene>
    <name evidence="3" type="ORF">UV8b_00457</name>
</gene>
<dbReference type="GO" id="GO:0042144">
    <property type="term" value="P:vacuole fusion, non-autophagic"/>
    <property type="evidence" value="ECO:0007669"/>
    <property type="project" value="TreeGrafter"/>
</dbReference>
<protein>
    <recommendedName>
        <fullName evidence="5">Inhibitor I9 domain-containing protein</fullName>
    </recommendedName>
</protein>
<reference evidence="3" key="1">
    <citation type="submission" date="2020-03" db="EMBL/GenBank/DDBJ databases">
        <title>A mixture of massive structural variations and highly conserved coding sequences in Ustilaginoidea virens genome.</title>
        <authorList>
            <person name="Zhang K."/>
            <person name="Zhao Z."/>
            <person name="Zhang Z."/>
            <person name="Li Y."/>
            <person name="Hsiang T."/>
            <person name="Sun W."/>
        </authorList>
    </citation>
    <scope>NUCLEOTIDE SEQUENCE</scope>
    <source>
        <strain evidence="3">UV-8b</strain>
    </source>
</reference>
<dbReference type="EMBL" id="CP072753">
    <property type="protein sequence ID" value="QUC16216.1"/>
    <property type="molecule type" value="Genomic_DNA"/>
</dbReference>
<accession>A0A8E5MDH7</accession>
<dbReference type="Proteomes" id="UP000027002">
    <property type="component" value="Chromosome 1"/>
</dbReference>
<proteinExistence type="inferred from homology"/>
<dbReference type="InterPro" id="IPR037045">
    <property type="entry name" value="S8pro/Inhibitor_I9_sf"/>
</dbReference>
<dbReference type="InterPro" id="IPR052471">
    <property type="entry name" value="PBI_I9"/>
</dbReference>
<organism evidence="3 4">
    <name type="scientific">Ustilaginoidea virens</name>
    <name type="common">Rice false smut fungus</name>
    <name type="synonym">Villosiclava virens</name>
    <dbReference type="NCBI Taxonomy" id="1159556"/>
    <lineage>
        <taxon>Eukaryota</taxon>
        <taxon>Fungi</taxon>
        <taxon>Dikarya</taxon>
        <taxon>Ascomycota</taxon>
        <taxon>Pezizomycotina</taxon>
        <taxon>Sordariomycetes</taxon>
        <taxon>Hypocreomycetidae</taxon>
        <taxon>Hypocreales</taxon>
        <taxon>Clavicipitaceae</taxon>
        <taxon>Ustilaginoidea</taxon>
    </lineage>
</organism>
<evidence type="ECO:0000256" key="1">
    <source>
        <dbReference type="ARBA" id="ARBA00038069"/>
    </source>
</evidence>